<comment type="caution">
    <text evidence="1">The sequence shown here is derived from an EMBL/GenBank/DDBJ whole genome shotgun (WGS) entry which is preliminary data.</text>
</comment>
<sequence>MRWDEMGWDGMGWDGMGWDGMGWDGIGWPNVRFEDGECCERGLSRERVLSAKQEACFERYAGSMF</sequence>
<proteinExistence type="predicted"/>
<evidence type="ECO:0000313" key="2">
    <source>
        <dbReference type="Proteomes" id="UP000268093"/>
    </source>
</evidence>
<evidence type="ECO:0000313" key="1">
    <source>
        <dbReference type="EMBL" id="RUP51748.1"/>
    </source>
</evidence>
<dbReference type="EMBL" id="RBNI01000509">
    <property type="protein sequence ID" value="RUP51748.1"/>
    <property type="molecule type" value="Genomic_DNA"/>
</dbReference>
<name>A0A433DLI5_9FUNG</name>
<accession>A0A433DLI5</accession>
<reference evidence="1 2" key="1">
    <citation type="journal article" date="2018" name="New Phytol.">
        <title>Phylogenomics of Endogonaceae and evolution of mycorrhizas within Mucoromycota.</title>
        <authorList>
            <person name="Chang Y."/>
            <person name="Desiro A."/>
            <person name="Na H."/>
            <person name="Sandor L."/>
            <person name="Lipzen A."/>
            <person name="Clum A."/>
            <person name="Barry K."/>
            <person name="Grigoriev I.V."/>
            <person name="Martin F.M."/>
            <person name="Stajich J.E."/>
            <person name="Smith M.E."/>
            <person name="Bonito G."/>
            <person name="Spatafora J.W."/>
        </authorList>
    </citation>
    <scope>NUCLEOTIDE SEQUENCE [LARGE SCALE GENOMIC DNA]</scope>
    <source>
        <strain evidence="1 2">GMNB39</strain>
    </source>
</reference>
<gene>
    <name evidence="1" type="ORF">BC936DRAFT_146258</name>
</gene>
<keyword evidence="2" id="KW-1185">Reference proteome</keyword>
<organism evidence="1 2">
    <name type="scientific">Jimgerdemannia flammicorona</name>
    <dbReference type="NCBI Taxonomy" id="994334"/>
    <lineage>
        <taxon>Eukaryota</taxon>
        <taxon>Fungi</taxon>
        <taxon>Fungi incertae sedis</taxon>
        <taxon>Mucoromycota</taxon>
        <taxon>Mucoromycotina</taxon>
        <taxon>Endogonomycetes</taxon>
        <taxon>Endogonales</taxon>
        <taxon>Endogonaceae</taxon>
        <taxon>Jimgerdemannia</taxon>
    </lineage>
</organism>
<dbReference type="AlphaFoldDB" id="A0A433DLI5"/>
<protein>
    <submittedName>
        <fullName evidence="1">Uncharacterized protein</fullName>
    </submittedName>
</protein>
<dbReference type="Proteomes" id="UP000268093">
    <property type="component" value="Unassembled WGS sequence"/>
</dbReference>